<evidence type="ECO:0000256" key="1">
    <source>
        <dbReference type="SAM" id="SignalP"/>
    </source>
</evidence>
<feature type="domain" description="SGNH" evidence="2">
    <location>
        <begin position="57"/>
        <end position="295"/>
    </location>
</feature>
<name>A0A1I3E6H7_9ACTN</name>
<evidence type="ECO:0000313" key="3">
    <source>
        <dbReference type="EMBL" id="SFH94564.1"/>
    </source>
</evidence>
<dbReference type="EMBL" id="FOQG01000003">
    <property type="protein sequence ID" value="SFH94564.1"/>
    <property type="molecule type" value="Genomic_DNA"/>
</dbReference>
<organism evidence="3 4">
    <name type="scientific">Nocardioides psychrotolerans</name>
    <dbReference type="NCBI Taxonomy" id="1005945"/>
    <lineage>
        <taxon>Bacteria</taxon>
        <taxon>Bacillati</taxon>
        <taxon>Actinomycetota</taxon>
        <taxon>Actinomycetes</taxon>
        <taxon>Propionibacteriales</taxon>
        <taxon>Nocardioidaceae</taxon>
        <taxon>Nocardioides</taxon>
    </lineage>
</organism>
<sequence>MTVLIRALLVLAVALVGLTVTGSTSASASPERAKNPRTDYPSMPSSCVARKDLIPQTPTRCEMNDYDGSRPTLVLWGDSHAWEMIPAIRAALGDRDINFVAYVLGGCAPLDADIDTRAKRAKASDCDLNNDMALRFVQEQQQVAPVKVILGGAWHYYLEEIRKGSKPDESYRARIANDVRTDTPRLFRTLGQSRVDVDVVGQTLTVPETATCTKGRNPYVCTLPRSRAVPKEAANRRYVRNVMRPLAGSPRYIEVNDALCSRQTCRGKIDGVFTFYDDFHISATRSGTLGRFFAPSVRDITPAVTPVGGGDGCVLILFC</sequence>
<dbReference type="Proteomes" id="UP000198649">
    <property type="component" value="Unassembled WGS sequence"/>
</dbReference>
<dbReference type="RefSeq" id="WP_091111069.1">
    <property type="nucleotide sequence ID" value="NZ_BKAF01000007.1"/>
</dbReference>
<dbReference type="STRING" id="1005945.SAMN05216561_103237"/>
<keyword evidence="1" id="KW-0732">Signal</keyword>
<evidence type="ECO:0000259" key="2">
    <source>
        <dbReference type="Pfam" id="PF19040"/>
    </source>
</evidence>
<dbReference type="AlphaFoldDB" id="A0A1I3E6H7"/>
<feature type="chain" id="PRO_5011767558" description="SGNH domain-containing protein" evidence="1">
    <location>
        <begin position="29"/>
        <end position="319"/>
    </location>
</feature>
<dbReference type="InterPro" id="IPR043968">
    <property type="entry name" value="SGNH"/>
</dbReference>
<proteinExistence type="predicted"/>
<keyword evidence="4" id="KW-1185">Reference proteome</keyword>
<protein>
    <recommendedName>
        <fullName evidence="2">SGNH domain-containing protein</fullName>
    </recommendedName>
</protein>
<reference evidence="3 4" key="1">
    <citation type="submission" date="2016-10" db="EMBL/GenBank/DDBJ databases">
        <authorList>
            <person name="de Groot N.N."/>
        </authorList>
    </citation>
    <scope>NUCLEOTIDE SEQUENCE [LARGE SCALE GENOMIC DNA]</scope>
    <source>
        <strain evidence="3 4">CGMCC 1.11156</strain>
    </source>
</reference>
<feature type="signal peptide" evidence="1">
    <location>
        <begin position="1"/>
        <end position="28"/>
    </location>
</feature>
<dbReference type="Pfam" id="PF19040">
    <property type="entry name" value="SGNH"/>
    <property type="match status" value="1"/>
</dbReference>
<accession>A0A1I3E6H7</accession>
<dbReference type="OrthoDB" id="3775861at2"/>
<gene>
    <name evidence="3" type="ORF">SAMN05216561_103237</name>
</gene>
<evidence type="ECO:0000313" key="4">
    <source>
        <dbReference type="Proteomes" id="UP000198649"/>
    </source>
</evidence>